<dbReference type="OrthoDB" id="4045at2"/>
<evidence type="ECO:0000256" key="9">
    <source>
        <dbReference type="SAM" id="SignalP"/>
    </source>
</evidence>
<feature type="transmembrane region" description="Helical" evidence="8">
    <location>
        <begin position="279"/>
        <end position="300"/>
    </location>
</feature>
<name>Q1JX29_DESA6</name>
<feature type="transmembrane region" description="Helical" evidence="8">
    <location>
        <begin position="374"/>
        <end position="398"/>
    </location>
</feature>
<comment type="caution">
    <text evidence="11">The sequence shown here is derived from an EMBL/GenBank/DDBJ whole genome shotgun (WGS) entry which is preliminary data.</text>
</comment>
<comment type="subcellular location">
    <subcellularLocation>
        <location evidence="1">Cell membrane</location>
        <topology evidence="1">Multi-pass membrane protein</topology>
    </subcellularLocation>
    <subcellularLocation>
        <location evidence="6">Membrane</location>
        <topology evidence="6">Multi-pass membrane protein</topology>
    </subcellularLocation>
</comment>
<evidence type="ECO:0000256" key="4">
    <source>
        <dbReference type="ARBA" id="ARBA00022989"/>
    </source>
</evidence>
<keyword evidence="9" id="KW-0732">Signal</keyword>
<dbReference type="EMBL" id="AAEW02000017">
    <property type="protein sequence ID" value="EAT14833.1"/>
    <property type="molecule type" value="Genomic_DNA"/>
</dbReference>
<keyword evidence="2" id="KW-1003">Cell membrane</keyword>
<dbReference type="InterPro" id="IPR002898">
    <property type="entry name" value="MotA_ExbB_proton_chnl"/>
</dbReference>
<keyword evidence="12" id="KW-1185">Reference proteome</keyword>
<dbReference type="RefSeq" id="WP_006002075.1">
    <property type="nucleotide sequence ID" value="NZ_AAEW02000017.1"/>
</dbReference>
<evidence type="ECO:0000313" key="12">
    <source>
        <dbReference type="Proteomes" id="UP000005695"/>
    </source>
</evidence>
<feature type="coiled-coil region" evidence="7">
    <location>
        <begin position="30"/>
        <end position="103"/>
    </location>
</feature>
<sequence>MNIAIKRLILFVAPLMALLMVMSVAQPLWAADIRAAYQQLQEQLNEQQQRQQQTARTIADERRDLKQELSAKQRAVRQLEQRIATTERTLAKAEKALSALQARQSRDHEAMNNLAAAVRVAAKQLQERLDASCFSALQPQRARALNKIFNKHYFPGLNDFDTMKRLYLEDMTQSSQVQLAQTQFTALSGIQETGPVLLVGPFLAVAAEHECPALLHYHPASHEFSIINASLSWTQRKLLNVYLAGKSDLAPLDLKAGAGLAQLTEKKTFWQRIKGGGVLVWPILLLAVIAVLISIERALFLKKVHDNTDRTMNQVNEYAEQDDWEACQKLIEGRSTPVYNVVRAGISARHEEREILESILQEAILKELPRLERALPLLNIMAAIAPLLGLLGTVTGMISTFEIINIYGTGDPRMMSGGISVALVTTMLGLVVAIPIMLLHTFLNRQVEHIIGDMEEKSVALTNIISRCQG</sequence>
<dbReference type="Proteomes" id="UP000005695">
    <property type="component" value="Unassembled WGS sequence"/>
</dbReference>
<reference evidence="11" key="2">
    <citation type="submission" date="2006-05" db="EMBL/GenBank/DDBJ databases">
        <title>Sequencing of the draft genome and assembly of Desulfuromonas acetoxidans DSM 684.</title>
        <authorList>
            <consortium name="US DOE Joint Genome Institute (JGI-PGF)"/>
            <person name="Copeland A."/>
            <person name="Lucas S."/>
            <person name="Lapidus A."/>
            <person name="Barry K."/>
            <person name="Detter J.C."/>
            <person name="Glavina del Rio T."/>
            <person name="Hammon N."/>
            <person name="Israni S."/>
            <person name="Dalin E."/>
            <person name="Tice H."/>
            <person name="Bruce D."/>
            <person name="Pitluck S."/>
            <person name="Richardson P."/>
        </authorList>
    </citation>
    <scope>NUCLEOTIDE SEQUENCE [LARGE SCALE GENOMIC DNA]</scope>
    <source>
        <strain evidence="11">DSM 684</strain>
    </source>
</reference>
<evidence type="ECO:0000256" key="8">
    <source>
        <dbReference type="SAM" id="Phobius"/>
    </source>
</evidence>
<dbReference type="Pfam" id="PF01618">
    <property type="entry name" value="MotA_ExbB"/>
    <property type="match status" value="1"/>
</dbReference>
<keyword evidence="6" id="KW-0653">Protein transport</keyword>
<keyword evidence="5 8" id="KW-0472">Membrane</keyword>
<dbReference type="AlphaFoldDB" id="Q1JX29"/>
<evidence type="ECO:0000256" key="7">
    <source>
        <dbReference type="SAM" id="Coils"/>
    </source>
</evidence>
<evidence type="ECO:0000259" key="10">
    <source>
        <dbReference type="Pfam" id="PF01618"/>
    </source>
</evidence>
<dbReference type="PANTHER" id="PTHR30625">
    <property type="entry name" value="PROTEIN TOLQ"/>
    <property type="match status" value="1"/>
</dbReference>
<evidence type="ECO:0000256" key="3">
    <source>
        <dbReference type="ARBA" id="ARBA00022692"/>
    </source>
</evidence>
<dbReference type="GO" id="GO:0005886">
    <property type="term" value="C:plasma membrane"/>
    <property type="evidence" value="ECO:0007669"/>
    <property type="project" value="UniProtKB-SubCell"/>
</dbReference>
<evidence type="ECO:0000313" key="11">
    <source>
        <dbReference type="EMBL" id="EAT14833.1"/>
    </source>
</evidence>
<keyword evidence="7" id="KW-0175">Coiled coil</keyword>
<protein>
    <submittedName>
        <fullName evidence="11">MotA/TolQ/ExbB proton channel</fullName>
    </submittedName>
</protein>
<evidence type="ECO:0000256" key="2">
    <source>
        <dbReference type="ARBA" id="ARBA00022475"/>
    </source>
</evidence>
<feature type="signal peptide" evidence="9">
    <location>
        <begin position="1"/>
        <end position="30"/>
    </location>
</feature>
<organism evidence="11 12">
    <name type="scientific">Desulfuromonas acetoxidans (strain DSM 684 / 11070)</name>
    <dbReference type="NCBI Taxonomy" id="281689"/>
    <lineage>
        <taxon>Bacteria</taxon>
        <taxon>Pseudomonadati</taxon>
        <taxon>Thermodesulfobacteriota</taxon>
        <taxon>Desulfuromonadia</taxon>
        <taxon>Desulfuromonadales</taxon>
        <taxon>Desulfuromonadaceae</taxon>
        <taxon>Desulfuromonas</taxon>
    </lineage>
</organism>
<evidence type="ECO:0000256" key="6">
    <source>
        <dbReference type="RuleBase" id="RU004057"/>
    </source>
</evidence>
<feature type="transmembrane region" description="Helical" evidence="8">
    <location>
        <begin position="418"/>
        <end position="439"/>
    </location>
</feature>
<gene>
    <name evidence="11" type="ORF">Dace_0972</name>
</gene>
<feature type="domain" description="MotA/TolQ/ExbB proton channel" evidence="10">
    <location>
        <begin position="337"/>
        <end position="455"/>
    </location>
</feature>
<evidence type="ECO:0000256" key="5">
    <source>
        <dbReference type="ARBA" id="ARBA00023136"/>
    </source>
</evidence>
<dbReference type="PANTHER" id="PTHR30625:SF11">
    <property type="entry name" value="MOTA_TOLQ_EXBB PROTON CHANNEL DOMAIN-CONTAINING PROTEIN"/>
    <property type="match status" value="1"/>
</dbReference>
<accession>Q1JX29</accession>
<dbReference type="InterPro" id="IPR050790">
    <property type="entry name" value="ExbB/TolQ_transport"/>
</dbReference>
<dbReference type="InterPro" id="IPR017270">
    <property type="entry name" value="MotA/TolQ/ExbB-rel"/>
</dbReference>
<dbReference type="GO" id="GO:0017038">
    <property type="term" value="P:protein import"/>
    <property type="evidence" value="ECO:0007669"/>
    <property type="project" value="TreeGrafter"/>
</dbReference>
<dbReference type="PIRSF" id="PIRSF037714">
    <property type="entry name" value="TolR"/>
    <property type="match status" value="1"/>
</dbReference>
<comment type="similarity">
    <text evidence="6">Belongs to the exbB/tolQ family.</text>
</comment>
<reference evidence="11" key="1">
    <citation type="submission" date="2006-05" db="EMBL/GenBank/DDBJ databases">
        <title>Annotation of the draft genome assembly of Desulfuromonas acetoxidans DSM 684.</title>
        <authorList>
            <consortium name="US DOE Joint Genome Institute (JGI-ORNL)"/>
            <person name="Larimer F."/>
            <person name="Land M."/>
            <person name="Hauser L."/>
        </authorList>
    </citation>
    <scope>NUCLEOTIDE SEQUENCE [LARGE SCALE GENOMIC DNA]</scope>
    <source>
        <strain evidence="11">DSM 684</strain>
    </source>
</reference>
<keyword evidence="3 8" id="KW-0812">Transmembrane</keyword>
<proteinExistence type="inferred from homology"/>
<keyword evidence="4 8" id="KW-1133">Transmembrane helix</keyword>
<keyword evidence="6" id="KW-0813">Transport</keyword>
<evidence type="ECO:0000256" key="1">
    <source>
        <dbReference type="ARBA" id="ARBA00004651"/>
    </source>
</evidence>
<feature type="chain" id="PRO_5004192274" evidence="9">
    <location>
        <begin position="31"/>
        <end position="470"/>
    </location>
</feature>